<dbReference type="InterPro" id="IPR014543">
    <property type="entry name" value="UCP028291"/>
</dbReference>
<accession>A0A1Y2KXY9</accession>
<keyword evidence="2" id="KW-1185">Reference proteome</keyword>
<dbReference type="OrthoDB" id="9806511at2"/>
<dbReference type="EMBL" id="JFKA01000007">
    <property type="protein sequence ID" value="OSQ37240.1"/>
    <property type="molecule type" value="Genomic_DNA"/>
</dbReference>
<reference evidence="1 2" key="1">
    <citation type="submission" date="2014-03" db="EMBL/GenBank/DDBJ databases">
        <title>The draft genome sequence of Thalassospira mesophila JCM 18969.</title>
        <authorList>
            <person name="Lai Q."/>
            <person name="Shao Z."/>
        </authorList>
    </citation>
    <scope>NUCLEOTIDE SEQUENCE [LARGE SCALE GENOMIC DNA]</scope>
    <source>
        <strain evidence="1 2">JCM 18969</strain>
    </source>
</reference>
<organism evidence="1 2">
    <name type="scientific">Thalassospira mesophila</name>
    <dbReference type="NCBI Taxonomy" id="1293891"/>
    <lineage>
        <taxon>Bacteria</taxon>
        <taxon>Pseudomonadati</taxon>
        <taxon>Pseudomonadota</taxon>
        <taxon>Alphaproteobacteria</taxon>
        <taxon>Rhodospirillales</taxon>
        <taxon>Thalassospiraceae</taxon>
        <taxon>Thalassospira</taxon>
    </lineage>
</organism>
<evidence type="ECO:0000313" key="2">
    <source>
        <dbReference type="Proteomes" id="UP000193391"/>
    </source>
</evidence>
<proteinExistence type="predicted"/>
<protein>
    <submittedName>
        <fullName evidence="1">2,4-dihydroxyhept-2-ene-1,7-dioic acid aldolase</fullName>
    </submittedName>
</protein>
<dbReference type="Pfam" id="PF09981">
    <property type="entry name" value="DUF2218"/>
    <property type="match status" value="1"/>
</dbReference>
<dbReference type="Proteomes" id="UP000193391">
    <property type="component" value="Unassembled WGS sequence"/>
</dbReference>
<evidence type="ECO:0000313" key="1">
    <source>
        <dbReference type="EMBL" id="OSQ37240.1"/>
    </source>
</evidence>
<name>A0A1Y2KXY9_9PROT</name>
<gene>
    <name evidence="1" type="ORF">TMES_15735</name>
</gene>
<dbReference type="PIRSF" id="PIRSF028291">
    <property type="entry name" value="UCP028291"/>
    <property type="match status" value="1"/>
</dbReference>
<dbReference type="STRING" id="1293891.TMES_15735"/>
<dbReference type="Gene3D" id="3.30.310.50">
    <property type="entry name" value="Alpha-D-phosphohexomutase, C-terminal domain"/>
    <property type="match status" value="1"/>
</dbReference>
<dbReference type="RefSeq" id="WP_085584240.1">
    <property type="nucleotide sequence ID" value="NZ_JFKA01000007.1"/>
</dbReference>
<dbReference type="AlphaFoldDB" id="A0A1Y2KXY9"/>
<comment type="caution">
    <text evidence="1">The sequence shown here is derived from an EMBL/GenBank/DDBJ whole genome shotgun (WGS) entry which is preliminary data.</text>
</comment>
<sequence length="100" mass="11082">MFHTTGTVKTAHAAKYLQQLCKHFAHKVPVKFNATTGDVSFPTGPCQIIASDDGLTFIGQSANAEGIARMKGVIIDHLDRFAWRETLDYHWQDHADDTAP</sequence>